<dbReference type="InterPro" id="IPR005467">
    <property type="entry name" value="His_kinase_dom"/>
</dbReference>
<keyword evidence="7" id="KW-0472">Membrane</keyword>
<keyword evidence="7" id="KW-0812">Transmembrane</keyword>
<dbReference type="Gene3D" id="1.10.287.130">
    <property type="match status" value="1"/>
</dbReference>
<evidence type="ECO:0000313" key="10">
    <source>
        <dbReference type="Proteomes" id="UP000002030"/>
    </source>
</evidence>
<dbReference type="SMART" id="SM00388">
    <property type="entry name" value="HisKA"/>
    <property type="match status" value="1"/>
</dbReference>
<evidence type="ECO:0000256" key="1">
    <source>
        <dbReference type="ARBA" id="ARBA00000085"/>
    </source>
</evidence>
<dbReference type="InterPro" id="IPR003594">
    <property type="entry name" value="HATPase_dom"/>
</dbReference>
<dbReference type="GO" id="GO:0000155">
    <property type="term" value="F:phosphorelay sensor kinase activity"/>
    <property type="evidence" value="ECO:0007669"/>
    <property type="project" value="InterPro"/>
</dbReference>
<dbReference type="AlphaFoldDB" id="D1B9J6"/>
<keyword evidence="7" id="KW-1133">Transmembrane helix</keyword>
<name>D1B9J6_THEAS</name>
<protein>
    <recommendedName>
        <fullName evidence="2">histidine kinase</fullName>
        <ecNumber evidence="2">2.7.13.3</ecNumber>
    </recommendedName>
</protein>
<evidence type="ECO:0000256" key="2">
    <source>
        <dbReference type="ARBA" id="ARBA00012438"/>
    </source>
</evidence>
<feature type="transmembrane region" description="Helical" evidence="7">
    <location>
        <begin position="20"/>
        <end position="46"/>
    </location>
</feature>
<dbReference type="KEGG" id="tai:Taci_0716"/>
<accession>D1B9J6</accession>
<gene>
    <name evidence="9" type="ordered locus">Taci_0716</name>
</gene>
<dbReference type="SUPFAM" id="SSF47384">
    <property type="entry name" value="Homodimeric domain of signal transducing histidine kinase"/>
    <property type="match status" value="1"/>
</dbReference>
<keyword evidence="5 9" id="KW-0418">Kinase</keyword>
<dbReference type="PRINTS" id="PR00344">
    <property type="entry name" value="BCTRLSENSOR"/>
</dbReference>
<evidence type="ECO:0000256" key="3">
    <source>
        <dbReference type="ARBA" id="ARBA00022553"/>
    </source>
</evidence>
<evidence type="ECO:0000256" key="5">
    <source>
        <dbReference type="ARBA" id="ARBA00022777"/>
    </source>
</evidence>
<evidence type="ECO:0000256" key="4">
    <source>
        <dbReference type="ARBA" id="ARBA00022679"/>
    </source>
</evidence>
<evidence type="ECO:0000313" key="9">
    <source>
        <dbReference type="EMBL" id="ACZ18949.1"/>
    </source>
</evidence>
<dbReference type="Pfam" id="PF02518">
    <property type="entry name" value="HATPase_c"/>
    <property type="match status" value="1"/>
</dbReference>
<dbReference type="EC" id="2.7.13.3" evidence="2"/>
<dbReference type="PROSITE" id="PS50109">
    <property type="entry name" value="HIS_KIN"/>
    <property type="match status" value="1"/>
</dbReference>
<evidence type="ECO:0000256" key="6">
    <source>
        <dbReference type="ARBA" id="ARBA00023012"/>
    </source>
</evidence>
<proteinExistence type="predicted"/>
<dbReference type="STRING" id="525903.Taci_0716"/>
<feature type="domain" description="Histidine kinase" evidence="8">
    <location>
        <begin position="151"/>
        <end position="365"/>
    </location>
</feature>
<dbReference type="Pfam" id="PF00512">
    <property type="entry name" value="HisKA"/>
    <property type="match status" value="1"/>
</dbReference>
<comment type="catalytic activity">
    <reaction evidence="1">
        <text>ATP + protein L-histidine = ADP + protein N-phospho-L-histidine.</text>
        <dbReference type="EC" id="2.7.13.3"/>
    </reaction>
</comment>
<dbReference type="InterPro" id="IPR004358">
    <property type="entry name" value="Sig_transdc_His_kin-like_C"/>
</dbReference>
<keyword evidence="6" id="KW-0902">Two-component regulatory system</keyword>
<dbReference type="SUPFAM" id="SSF55874">
    <property type="entry name" value="ATPase domain of HSP90 chaperone/DNA topoisomerase II/histidine kinase"/>
    <property type="match status" value="1"/>
</dbReference>
<dbReference type="InterPro" id="IPR036097">
    <property type="entry name" value="HisK_dim/P_sf"/>
</dbReference>
<sequence length="367" mass="40690">MKIKDPLFGILSPKQLRSALLKTLIGEALLMGFSLMLLILASILWQRETESVSLDRVVVFSFSQPGIARSILVALMGALPFVFILSILDELSYERRLRRLFWALKDVGEGKRSPTEGFDGTYEEQIAELLGSYSILARDKGVNLNSQFLSDAGHEIRTPLSIIKGRIELALMKERSGPYYKEKLEDVLRQVCSLERLTKGILELSRLEGMKELDLGMTDLSIVAEEALSSLKDQIRAKGQRVKLVTEEAPVLGDEDMLVQMCRAILDNASKYSPNGSLIEMTVRRDDKGGLGVISVKDYGMGMDPGTAVKCFQPFWRKEASRSSEGYGLGLSMAQRIARLHGGHISVRSTDGMGSTFTFSMPLKEGD</sequence>
<keyword evidence="3" id="KW-0597">Phosphoprotein</keyword>
<dbReference type="RefSeq" id="WP_012869464.1">
    <property type="nucleotide sequence ID" value="NC_013522.1"/>
</dbReference>
<dbReference type="eggNOG" id="COG2205">
    <property type="taxonomic scope" value="Bacteria"/>
</dbReference>
<organism evidence="9 10">
    <name type="scientific">Thermanaerovibrio acidaminovorans (strain ATCC 49978 / DSM 6589 / Su883)</name>
    <name type="common">Selenomonas acidaminovorans</name>
    <dbReference type="NCBI Taxonomy" id="525903"/>
    <lineage>
        <taxon>Bacteria</taxon>
        <taxon>Thermotogati</taxon>
        <taxon>Synergistota</taxon>
        <taxon>Synergistia</taxon>
        <taxon>Synergistales</taxon>
        <taxon>Synergistaceae</taxon>
        <taxon>Thermanaerovibrio</taxon>
    </lineage>
</organism>
<keyword evidence="10" id="KW-1185">Reference proteome</keyword>
<feature type="transmembrane region" description="Helical" evidence="7">
    <location>
        <begin position="66"/>
        <end position="88"/>
    </location>
</feature>
<dbReference type="CDD" id="cd00082">
    <property type="entry name" value="HisKA"/>
    <property type="match status" value="1"/>
</dbReference>
<dbReference type="InterPro" id="IPR050736">
    <property type="entry name" value="Sensor_HK_Regulatory"/>
</dbReference>
<dbReference type="InterPro" id="IPR003661">
    <property type="entry name" value="HisK_dim/P_dom"/>
</dbReference>
<evidence type="ECO:0000256" key="7">
    <source>
        <dbReference type="SAM" id="Phobius"/>
    </source>
</evidence>
<dbReference type="Gene3D" id="3.30.565.10">
    <property type="entry name" value="Histidine kinase-like ATPase, C-terminal domain"/>
    <property type="match status" value="1"/>
</dbReference>
<dbReference type="SMART" id="SM00387">
    <property type="entry name" value="HATPase_c"/>
    <property type="match status" value="1"/>
</dbReference>
<dbReference type="EnsemblBacteria" id="ACZ18949">
    <property type="protein sequence ID" value="ACZ18949"/>
    <property type="gene ID" value="Taci_0716"/>
</dbReference>
<dbReference type="OrthoDB" id="9813151at2"/>
<dbReference type="HOGENOM" id="CLU_743816_0_0_0"/>
<dbReference type="PANTHER" id="PTHR43711:SF28">
    <property type="entry name" value="SENSOR HISTIDINE KINASE YXDK"/>
    <property type="match status" value="1"/>
</dbReference>
<dbReference type="InterPro" id="IPR036890">
    <property type="entry name" value="HATPase_C_sf"/>
</dbReference>
<dbReference type="PANTHER" id="PTHR43711">
    <property type="entry name" value="TWO-COMPONENT HISTIDINE KINASE"/>
    <property type="match status" value="1"/>
</dbReference>
<dbReference type="EMBL" id="CP001818">
    <property type="protein sequence ID" value="ACZ18949.1"/>
    <property type="molecule type" value="Genomic_DNA"/>
</dbReference>
<dbReference type="Proteomes" id="UP000002030">
    <property type="component" value="Chromosome"/>
</dbReference>
<evidence type="ECO:0000259" key="8">
    <source>
        <dbReference type="PROSITE" id="PS50109"/>
    </source>
</evidence>
<dbReference type="CDD" id="cd00075">
    <property type="entry name" value="HATPase"/>
    <property type="match status" value="1"/>
</dbReference>
<reference evidence="9 10" key="1">
    <citation type="journal article" date="2009" name="Stand. Genomic Sci.">
        <title>Complete genome sequence of Thermanaerovibrio acidaminovorans type strain (Su883).</title>
        <authorList>
            <person name="Chovatia M."/>
            <person name="Sikorski J."/>
            <person name="Schroder M."/>
            <person name="Lapidus A."/>
            <person name="Nolan M."/>
            <person name="Tice H."/>
            <person name="Glavina Del Rio T."/>
            <person name="Copeland A."/>
            <person name="Cheng J.F."/>
            <person name="Lucas S."/>
            <person name="Chen F."/>
            <person name="Bruce D."/>
            <person name="Goodwin L."/>
            <person name="Pitluck S."/>
            <person name="Ivanova N."/>
            <person name="Mavromatis K."/>
            <person name="Ovchinnikova G."/>
            <person name="Pati A."/>
            <person name="Chen A."/>
            <person name="Palaniappan K."/>
            <person name="Land M."/>
            <person name="Hauser L."/>
            <person name="Chang Y.J."/>
            <person name="Jeffries C.D."/>
            <person name="Chain P."/>
            <person name="Saunders E."/>
            <person name="Detter J.C."/>
            <person name="Brettin T."/>
            <person name="Rohde M."/>
            <person name="Goker M."/>
            <person name="Spring S."/>
            <person name="Bristow J."/>
            <person name="Markowitz V."/>
            <person name="Hugenholtz P."/>
            <person name="Kyrpides N.C."/>
            <person name="Klenk H.P."/>
            <person name="Eisen J.A."/>
        </authorList>
    </citation>
    <scope>NUCLEOTIDE SEQUENCE [LARGE SCALE GENOMIC DNA]</scope>
    <source>
        <strain evidence="10">ATCC 49978 / DSM 6589 / Su883</strain>
    </source>
</reference>
<keyword evidence="4" id="KW-0808">Transferase</keyword>